<feature type="transmembrane region" description="Helical" evidence="2">
    <location>
        <begin position="121"/>
        <end position="141"/>
    </location>
</feature>
<dbReference type="EC" id="3.4.23.-" evidence="1"/>
<feature type="transmembrane region" description="Helical" evidence="2">
    <location>
        <begin position="6"/>
        <end position="29"/>
    </location>
</feature>
<comment type="function">
    <text evidence="1">Probable aspartic protease that is responsible for the proteolytic cleavage of the RNA polymerase sigma E factor (SigE/spoIIGB) to yield the active peptide in the mother cell during sporulation. Responds to a signal from the forespore that is triggered by the extracellular signal protein SpoIIR.</text>
</comment>
<dbReference type="Proteomes" id="UP001595880">
    <property type="component" value="Unassembled WGS sequence"/>
</dbReference>
<feature type="transmembrane region" description="Helical" evidence="2">
    <location>
        <begin position="61"/>
        <end position="81"/>
    </location>
</feature>
<keyword evidence="1 2" id="KW-0472">Membrane</keyword>
<dbReference type="InterPro" id="IPR005081">
    <property type="entry name" value="SpoIIGA"/>
</dbReference>
<dbReference type="PIRSF" id="PIRSF018571">
    <property type="entry name" value="SpoIIGA"/>
    <property type="match status" value="1"/>
</dbReference>
<comment type="similarity">
    <text evidence="1">Belongs to the peptidase U4 family.</text>
</comment>
<evidence type="ECO:0000313" key="3">
    <source>
        <dbReference type="EMBL" id="MFC4387321.1"/>
    </source>
</evidence>
<comment type="subcellular location">
    <subcellularLocation>
        <location evidence="1">Cell membrane</location>
    </subcellularLocation>
</comment>
<keyword evidence="1" id="KW-0378">Hydrolase</keyword>
<feature type="transmembrane region" description="Helical" evidence="2">
    <location>
        <begin position="88"/>
        <end position="109"/>
    </location>
</feature>
<protein>
    <recommendedName>
        <fullName evidence="1">Sporulation sigma-E factor-processing peptidase</fullName>
        <ecNumber evidence="1">3.4.23.-</ecNumber>
    </recommendedName>
    <alternativeName>
        <fullName evidence="1">Membrane-associated aspartic protease</fullName>
    </alternativeName>
    <alternativeName>
        <fullName evidence="1">Stage II sporulation protein GA</fullName>
    </alternativeName>
</protein>
<accession>A0ABV8VSB8</accession>
<name>A0ABV8VSB8_9BACI</name>
<keyword evidence="2" id="KW-1133">Transmembrane helix</keyword>
<keyword evidence="4" id="KW-1185">Reference proteome</keyword>
<keyword evidence="1" id="KW-1003">Cell membrane</keyword>
<keyword evidence="1" id="KW-0645">Protease</keyword>
<comment type="caution">
    <text evidence="3">The sequence shown here is derived from an EMBL/GenBank/DDBJ whole genome shotgun (WGS) entry which is preliminary data.</text>
</comment>
<evidence type="ECO:0000256" key="1">
    <source>
        <dbReference type="PIRNR" id="PIRNR018571"/>
    </source>
</evidence>
<comment type="subunit">
    <text evidence="1">Self-associates. Interacts with SigE. Interacts with SpoIIR.</text>
</comment>
<sequence>MIVYVEMIWIINWLIDWSILLLTQSVLYIHVKWTRVCFAGLIGSLIVLLQVFFPHLYFEQWYIKFLHSVVMILVAFGFISFSEMMKRLFTFYFMTFTIGGGLLGIHFMFDNSNLFENEVRLSSSEIHVIFVAILFPAICIFTKKRMDKHKYFQFKKDFLYQVSVLWRNKQAYVSGYVDSGNHLIDPLTNKPVIIGDENFLEPLFNCEEWKELVEWYRLLEEGAMPEDCPYRLVPYKGINGETKWLIAFSPDKVSIYLDKNHQHECEDVLIGVKLGTLVSDNSYHCLLHPKLFLDVS</sequence>
<dbReference type="EMBL" id="JBHSDV010000001">
    <property type="protein sequence ID" value="MFC4387321.1"/>
    <property type="molecule type" value="Genomic_DNA"/>
</dbReference>
<proteinExistence type="inferred from homology"/>
<keyword evidence="1" id="KW-0064">Aspartyl protease</keyword>
<keyword evidence="2" id="KW-0812">Transmembrane</keyword>
<evidence type="ECO:0000256" key="2">
    <source>
        <dbReference type="SAM" id="Phobius"/>
    </source>
</evidence>
<dbReference type="RefSeq" id="WP_390196990.1">
    <property type="nucleotide sequence ID" value="NZ_JBHSDV010000001.1"/>
</dbReference>
<evidence type="ECO:0000313" key="4">
    <source>
        <dbReference type="Proteomes" id="UP001595880"/>
    </source>
</evidence>
<organism evidence="3 4">
    <name type="scientific">Gracilibacillus marinus</name>
    <dbReference type="NCBI Taxonomy" id="630535"/>
    <lineage>
        <taxon>Bacteria</taxon>
        <taxon>Bacillati</taxon>
        <taxon>Bacillota</taxon>
        <taxon>Bacilli</taxon>
        <taxon>Bacillales</taxon>
        <taxon>Bacillaceae</taxon>
        <taxon>Gracilibacillus</taxon>
    </lineage>
</organism>
<reference evidence="4" key="1">
    <citation type="journal article" date="2019" name="Int. J. Syst. Evol. Microbiol.">
        <title>The Global Catalogue of Microorganisms (GCM) 10K type strain sequencing project: providing services to taxonomists for standard genome sequencing and annotation.</title>
        <authorList>
            <consortium name="The Broad Institute Genomics Platform"/>
            <consortium name="The Broad Institute Genome Sequencing Center for Infectious Disease"/>
            <person name="Wu L."/>
            <person name="Ma J."/>
        </authorList>
    </citation>
    <scope>NUCLEOTIDE SEQUENCE [LARGE SCALE GENOMIC DNA]</scope>
    <source>
        <strain evidence="4">KACC 14058</strain>
    </source>
</reference>
<dbReference type="NCBIfam" id="TIGR02854">
    <property type="entry name" value="spore_II_GA"/>
    <property type="match status" value="1"/>
</dbReference>
<gene>
    <name evidence="3" type="primary">spoIIGA</name>
    <name evidence="3" type="ORF">ACFOZ1_05795</name>
</gene>
<feature type="transmembrane region" description="Helical" evidence="2">
    <location>
        <begin position="36"/>
        <end position="55"/>
    </location>
</feature>
<dbReference type="Pfam" id="PF03419">
    <property type="entry name" value="Peptidase_U4"/>
    <property type="match status" value="1"/>
</dbReference>
<keyword evidence="1" id="KW-0749">Sporulation</keyword>